<feature type="transmembrane region" description="Helical" evidence="1">
    <location>
        <begin position="54"/>
        <end position="72"/>
    </location>
</feature>
<organism evidence="2">
    <name type="scientific">Campylobacter sp. CCS1377</name>
    <dbReference type="NCBI Taxonomy" id="3158229"/>
    <lineage>
        <taxon>Bacteria</taxon>
        <taxon>Pseudomonadati</taxon>
        <taxon>Campylobacterota</taxon>
        <taxon>Epsilonproteobacteria</taxon>
        <taxon>Campylobacterales</taxon>
        <taxon>Campylobacteraceae</taxon>
        <taxon>Campylobacter</taxon>
    </lineage>
</organism>
<accession>A0AAU7E8E3</accession>
<reference evidence="2" key="1">
    <citation type="submission" date="2024-05" db="EMBL/GenBank/DDBJ databases">
        <title>Campylobacter coli isolated from environmental waters in Slovenia.</title>
        <authorList>
            <person name="Zautner A.E."/>
            <person name="Bunk B."/>
            <person name="Riedel T."/>
            <person name="Sproeer C."/>
        </authorList>
    </citation>
    <scope>NUCLEOTIDE SEQUENCE</scope>
    <source>
        <strain evidence="2">CCS1377</strain>
    </source>
</reference>
<keyword evidence="1" id="KW-0812">Transmembrane</keyword>
<sequence length="73" mass="8243">MNAITNDNERRVSSLILDNNLYTTNAINAVNIKLGIKYTRSSKNPIKLAMQARATSNIKLSIIFFIVFPFLII</sequence>
<proteinExistence type="predicted"/>
<dbReference type="AlphaFoldDB" id="A0AAU7E8E3"/>
<keyword evidence="1" id="KW-0472">Membrane</keyword>
<evidence type="ECO:0000256" key="1">
    <source>
        <dbReference type="SAM" id="Phobius"/>
    </source>
</evidence>
<evidence type="ECO:0000313" key="2">
    <source>
        <dbReference type="EMBL" id="XBJ28952.1"/>
    </source>
</evidence>
<keyword evidence="1" id="KW-1133">Transmembrane helix</keyword>
<name>A0AAU7E8E3_9BACT</name>
<gene>
    <name evidence="2" type="ORF">AAH949_07655</name>
</gene>
<dbReference type="EMBL" id="CP155620">
    <property type="protein sequence ID" value="XBJ28952.1"/>
    <property type="molecule type" value="Genomic_DNA"/>
</dbReference>
<protein>
    <submittedName>
        <fullName evidence="2">Uncharacterized protein</fullName>
    </submittedName>
</protein>
<dbReference type="RefSeq" id="WP_348518399.1">
    <property type="nucleotide sequence ID" value="NZ_CP155620.1"/>
</dbReference>